<comment type="caution">
    <text evidence="3">The sequence shown here is derived from an EMBL/GenBank/DDBJ whole genome shotgun (WGS) entry which is preliminary data.</text>
</comment>
<accession>A0ABT0C4W6</accession>
<dbReference type="InterPro" id="IPR029063">
    <property type="entry name" value="SAM-dependent_MTases_sf"/>
</dbReference>
<dbReference type="CDD" id="cd02440">
    <property type="entry name" value="AdoMet_MTases"/>
    <property type="match status" value="1"/>
</dbReference>
<dbReference type="PROSITE" id="PS00092">
    <property type="entry name" value="N6_MTASE"/>
    <property type="match status" value="1"/>
</dbReference>
<dbReference type="GO" id="GO:0008168">
    <property type="term" value="F:methyltransferase activity"/>
    <property type="evidence" value="ECO:0007669"/>
    <property type="project" value="UniProtKB-KW"/>
</dbReference>
<dbReference type="InterPro" id="IPR004398">
    <property type="entry name" value="RNA_MeTrfase_RsmD"/>
</dbReference>
<dbReference type="Gene3D" id="3.40.50.150">
    <property type="entry name" value="Vaccinia Virus protein VP39"/>
    <property type="match status" value="1"/>
</dbReference>
<dbReference type="SUPFAM" id="SSF53335">
    <property type="entry name" value="S-adenosyl-L-methionine-dependent methyltransferases"/>
    <property type="match status" value="1"/>
</dbReference>
<dbReference type="PANTHER" id="PTHR43542">
    <property type="entry name" value="METHYLTRANSFERASE"/>
    <property type="match status" value="1"/>
</dbReference>
<protein>
    <submittedName>
        <fullName evidence="3">RsmD family RNA methyltransferase</fullName>
    </submittedName>
</protein>
<dbReference type="Proteomes" id="UP001165444">
    <property type="component" value="Unassembled WGS sequence"/>
</dbReference>
<evidence type="ECO:0000256" key="1">
    <source>
        <dbReference type="ARBA" id="ARBA00022603"/>
    </source>
</evidence>
<name>A0ABT0C4W6_9BACT</name>
<dbReference type="InterPro" id="IPR002052">
    <property type="entry name" value="DNA_methylase_N6_adenine_CS"/>
</dbReference>
<gene>
    <name evidence="3" type="ORF">MUN53_13450</name>
</gene>
<dbReference type="Pfam" id="PF03602">
    <property type="entry name" value="Cons_hypoth95"/>
    <property type="match status" value="1"/>
</dbReference>
<evidence type="ECO:0000313" key="3">
    <source>
        <dbReference type="EMBL" id="MCJ2381601.1"/>
    </source>
</evidence>
<dbReference type="EMBL" id="JAKZMM010000038">
    <property type="protein sequence ID" value="MCJ2381601.1"/>
    <property type="molecule type" value="Genomic_DNA"/>
</dbReference>
<organism evidence="3 4">
    <name type="scientific">Parabacteroides faecalis</name>
    <dbReference type="NCBI Taxonomy" id="2924040"/>
    <lineage>
        <taxon>Bacteria</taxon>
        <taxon>Pseudomonadati</taxon>
        <taxon>Bacteroidota</taxon>
        <taxon>Bacteroidia</taxon>
        <taxon>Bacteroidales</taxon>
        <taxon>Tannerellaceae</taxon>
        <taxon>Parabacteroides</taxon>
    </lineage>
</organism>
<sequence>MRIISGIYGKRRFDVPSSFSARPTTDFAKENLFNVLSNLMDFEDLEALDLFAGTGSISFELLSRGCRRVTSVEKNNAHASFIAKVGKELKTNGLNLIRGDVFRFLHTAAPQSFDFIFADPPYALKELPEVPTCIFERDLLRPDGIFVMEHPASYDFSQLPYFDQHRVYGSVNFSIFRKEEG</sequence>
<dbReference type="PANTHER" id="PTHR43542:SF1">
    <property type="entry name" value="METHYLTRANSFERASE"/>
    <property type="match status" value="1"/>
</dbReference>
<dbReference type="RefSeq" id="WP_243326011.1">
    <property type="nucleotide sequence ID" value="NZ_JAKZMM010000038.1"/>
</dbReference>
<proteinExistence type="predicted"/>
<keyword evidence="1 3" id="KW-0489">Methyltransferase</keyword>
<dbReference type="GO" id="GO:0032259">
    <property type="term" value="P:methylation"/>
    <property type="evidence" value="ECO:0007669"/>
    <property type="project" value="UniProtKB-KW"/>
</dbReference>
<reference evidence="3 4" key="1">
    <citation type="submission" date="2022-03" db="EMBL/GenBank/DDBJ databases">
        <title>Parabacteroides sp. nov. isolated from swine feces.</title>
        <authorList>
            <person name="Bak J.E."/>
        </authorList>
    </citation>
    <scope>NUCLEOTIDE SEQUENCE [LARGE SCALE GENOMIC DNA]</scope>
    <source>
        <strain evidence="3 4">AGMB00274</strain>
    </source>
</reference>
<evidence type="ECO:0000256" key="2">
    <source>
        <dbReference type="ARBA" id="ARBA00022679"/>
    </source>
</evidence>
<evidence type="ECO:0000313" key="4">
    <source>
        <dbReference type="Proteomes" id="UP001165444"/>
    </source>
</evidence>
<keyword evidence="2" id="KW-0808">Transferase</keyword>
<dbReference type="PIRSF" id="PIRSF004553">
    <property type="entry name" value="CHP00095"/>
    <property type="match status" value="1"/>
</dbReference>
<keyword evidence="4" id="KW-1185">Reference proteome</keyword>